<dbReference type="Gene3D" id="3.40.800.20">
    <property type="entry name" value="Histone deacetylase domain"/>
    <property type="match status" value="1"/>
</dbReference>
<keyword evidence="1" id="KW-0378">Hydrolase</keyword>
<evidence type="ECO:0000313" key="1">
    <source>
        <dbReference type="EMBL" id="KAK7069398.1"/>
    </source>
</evidence>
<dbReference type="InterPro" id="IPR023696">
    <property type="entry name" value="Ureohydrolase_dom_sf"/>
</dbReference>
<dbReference type="AlphaFoldDB" id="A0AAN8ZZB9"/>
<dbReference type="SUPFAM" id="SSF52768">
    <property type="entry name" value="Arginase/deacetylase"/>
    <property type="match status" value="1"/>
</dbReference>
<protein>
    <submittedName>
        <fullName evidence="1">Histone deacetylase 6</fullName>
        <ecNumber evidence="1">3.5.1.98</ecNumber>
    </submittedName>
</protein>
<sequence length="71" mass="7599">MSLAEGKVIVALEGGYNLSTISYCMTMCAKALLGDPMPPLPPGLIPSQSAIEAITNVVATHRKYWSSLDFK</sequence>
<keyword evidence="2" id="KW-1185">Reference proteome</keyword>
<reference evidence="1 2" key="1">
    <citation type="submission" date="2023-11" db="EMBL/GenBank/DDBJ databases">
        <title>Halocaridina rubra genome assembly.</title>
        <authorList>
            <person name="Smith C."/>
        </authorList>
    </citation>
    <scope>NUCLEOTIDE SEQUENCE [LARGE SCALE GENOMIC DNA]</scope>
    <source>
        <strain evidence="1">EP-1</strain>
        <tissue evidence="1">Whole</tissue>
    </source>
</reference>
<dbReference type="EC" id="3.5.1.98" evidence="1"/>
<dbReference type="Proteomes" id="UP001381693">
    <property type="component" value="Unassembled WGS sequence"/>
</dbReference>
<evidence type="ECO:0000313" key="2">
    <source>
        <dbReference type="Proteomes" id="UP001381693"/>
    </source>
</evidence>
<proteinExistence type="predicted"/>
<accession>A0AAN8ZZB9</accession>
<dbReference type="EMBL" id="JAXCGZ010016566">
    <property type="protein sequence ID" value="KAK7069398.1"/>
    <property type="molecule type" value="Genomic_DNA"/>
</dbReference>
<dbReference type="GO" id="GO:0141221">
    <property type="term" value="F:histone deacetylase activity, hydrolytic mechanism"/>
    <property type="evidence" value="ECO:0007669"/>
    <property type="project" value="UniProtKB-EC"/>
</dbReference>
<feature type="non-terminal residue" evidence="1">
    <location>
        <position position="71"/>
    </location>
</feature>
<comment type="caution">
    <text evidence="1">The sequence shown here is derived from an EMBL/GenBank/DDBJ whole genome shotgun (WGS) entry which is preliminary data.</text>
</comment>
<organism evidence="1 2">
    <name type="scientific">Halocaridina rubra</name>
    <name type="common">Hawaiian red shrimp</name>
    <dbReference type="NCBI Taxonomy" id="373956"/>
    <lineage>
        <taxon>Eukaryota</taxon>
        <taxon>Metazoa</taxon>
        <taxon>Ecdysozoa</taxon>
        <taxon>Arthropoda</taxon>
        <taxon>Crustacea</taxon>
        <taxon>Multicrustacea</taxon>
        <taxon>Malacostraca</taxon>
        <taxon>Eumalacostraca</taxon>
        <taxon>Eucarida</taxon>
        <taxon>Decapoda</taxon>
        <taxon>Pleocyemata</taxon>
        <taxon>Caridea</taxon>
        <taxon>Atyoidea</taxon>
        <taxon>Atyidae</taxon>
        <taxon>Halocaridina</taxon>
    </lineage>
</organism>
<name>A0AAN8ZZB9_HALRR</name>
<gene>
    <name evidence="1" type="primary">HDAC6_3</name>
    <name evidence="1" type="ORF">SK128_022848</name>
</gene>
<dbReference type="InterPro" id="IPR037138">
    <property type="entry name" value="His_deacetylse_dom_sf"/>
</dbReference>